<dbReference type="PANTHER" id="PTHR43561">
    <property type="match status" value="1"/>
</dbReference>
<keyword evidence="4" id="KW-0520">NAD</keyword>
<sequence>MCRRADSWPKDPVWTGRLVISSINDATQIQLRDPKTGTIRHSRITFEHLSSVLGALFAACPISKDGPPAVTKGRHAFIGIAFEDRNDAFDFNVAIDDHQNEVKREEHAATEAVTNPTVSKDFSLKQGQTIKIKLNKKEKDSDSNPAPVQPLAAPSASKQSDNFGQSSIMQQVARRAFSSKTIPEITRVGMVGMGLMGHGIAQTAATAGYDVIAVDTNQKGLDAGLKRIEGSLEKIHARQIKKGDLTEDQAKDLFVSIMGRIHGTIDKKDLAPCDLVIEAIIEDTDIKKSFYKELGQIVKPSGILASNTSSLPIGDFAGSSGRADKVVGLHFFNPVQLMKLVEVVKTDLTDPNVFDVAKRWAVSVGKTPVSCKDTPGLLVPNLVQALQLLERGDASMEDIDISMQLGAGHPMGPITLADYIGLDTILFILEGWVQKYPTEPSFVVPTILKQMVQDGKLGRKAGQGFYKWNGDKRV</sequence>
<dbReference type="GO" id="GO:0070403">
    <property type="term" value="F:NAD+ binding"/>
    <property type="evidence" value="ECO:0007669"/>
    <property type="project" value="InterPro"/>
</dbReference>
<comment type="subcellular location">
    <subcellularLocation>
        <location evidence="1">Mitochondrion matrix</location>
    </subcellularLocation>
</comment>
<feature type="region of interest" description="Disordered" evidence="7">
    <location>
        <begin position="134"/>
        <end position="165"/>
    </location>
</feature>
<dbReference type="Pfam" id="PF00725">
    <property type="entry name" value="3HCDH"/>
    <property type="match status" value="1"/>
</dbReference>
<feature type="compositionally biased region" description="Polar residues" evidence="7">
    <location>
        <begin position="156"/>
        <end position="165"/>
    </location>
</feature>
<dbReference type="AlphaFoldDB" id="A0A3R7EJR4"/>
<dbReference type="SUPFAM" id="SSF51735">
    <property type="entry name" value="NAD(P)-binding Rossmann-fold domains"/>
    <property type="match status" value="1"/>
</dbReference>
<evidence type="ECO:0000256" key="5">
    <source>
        <dbReference type="ARBA" id="ARBA00023128"/>
    </source>
</evidence>
<dbReference type="InterPro" id="IPR006176">
    <property type="entry name" value="3-OHacyl-CoA_DH_NAD-bd"/>
</dbReference>
<comment type="pathway">
    <text evidence="2">Lipid metabolism; fatty acid beta-oxidation.</text>
</comment>
<dbReference type="InterPro" id="IPR011993">
    <property type="entry name" value="PH-like_dom_sf"/>
</dbReference>
<dbReference type="PANTHER" id="PTHR43561:SF3">
    <property type="entry name" value="HYDROXYACYL-COENZYME A DEHYDROGENASE, MITOCHONDRIAL"/>
    <property type="match status" value="1"/>
</dbReference>
<dbReference type="SUPFAM" id="SSF50729">
    <property type="entry name" value="PH domain-like"/>
    <property type="match status" value="1"/>
</dbReference>
<evidence type="ECO:0000259" key="10">
    <source>
        <dbReference type="Pfam" id="PF07933"/>
    </source>
</evidence>
<comment type="catalytic activity">
    <reaction evidence="6">
        <text>a (3S)-3-hydroxyacyl-CoA + NAD(+) = a 3-oxoacyl-CoA + NADH + H(+)</text>
        <dbReference type="Rhea" id="RHEA:22432"/>
        <dbReference type="ChEBI" id="CHEBI:15378"/>
        <dbReference type="ChEBI" id="CHEBI:57318"/>
        <dbReference type="ChEBI" id="CHEBI:57540"/>
        <dbReference type="ChEBI" id="CHEBI:57945"/>
        <dbReference type="ChEBI" id="CHEBI:90726"/>
        <dbReference type="EC" id="1.1.1.35"/>
    </reaction>
</comment>
<dbReference type="InterPro" id="IPR052242">
    <property type="entry name" value="Mito_3-hydroxyacyl-CoA_DH"/>
</dbReference>
<evidence type="ECO:0000259" key="8">
    <source>
        <dbReference type="Pfam" id="PF00725"/>
    </source>
</evidence>
<keyword evidence="3" id="KW-0560">Oxidoreductase</keyword>
<feature type="domain" description="NECAP PHear" evidence="10">
    <location>
        <begin position="4"/>
        <end position="134"/>
    </location>
</feature>
<dbReference type="Gene3D" id="1.10.1040.10">
    <property type="entry name" value="N-(1-d-carboxylethyl)-l-norvaline Dehydrogenase, domain 2"/>
    <property type="match status" value="1"/>
</dbReference>
<evidence type="ECO:0000256" key="7">
    <source>
        <dbReference type="SAM" id="MobiDB-lite"/>
    </source>
</evidence>
<dbReference type="Gene3D" id="2.30.29.30">
    <property type="entry name" value="Pleckstrin-homology domain (PH domain)/Phosphotyrosine-binding domain (PTB)"/>
    <property type="match status" value="1"/>
</dbReference>
<gene>
    <name evidence="11" type="ORF">DYB35_012919</name>
</gene>
<comment type="caution">
    <text evidence="11">The sequence shown here is derived from an EMBL/GenBank/DDBJ whole genome shotgun (WGS) entry which is preliminary data.</text>
</comment>
<evidence type="ECO:0000259" key="9">
    <source>
        <dbReference type="Pfam" id="PF02737"/>
    </source>
</evidence>
<reference evidence="11 12" key="1">
    <citation type="submission" date="2018-08" db="EMBL/GenBank/DDBJ databases">
        <title>Aphanomyces genome sequencing and annotation.</title>
        <authorList>
            <person name="Minardi D."/>
            <person name="Oidtmann B."/>
            <person name="Van Der Giezen M."/>
            <person name="Studholme D.J."/>
        </authorList>
    </citation>
    <scope>NUCLEOTIDE SEQUENCE [LARGE SCALE GENOMIC DNA]</scope>
    <source>
        <strain evidence="11 12">Sv</strain>
    </source>
</reference>
<dbReference type="SUPFAM" id="SSF48179">
    <property type="entry name" value="6-phosphogluconate dehydrogenase C-terminal domain-like"/>
    <property type="match status" value="1"/>
</dbReference>
<dbReference type="InterPro" id="IPR036291">
    <property type="entry name" value="NAD(P)-bd_dom_sf"/>
</dbReference>
<organism evidence="11 12">
    <name type="scientific">Aphanomyces astaci</name>
    <name type="common">Crayfish plague agent</name>
    <dbReference type="NCBI Taxonomy" id="112090"/>
    <lineage>
        <taxon>Eukaryota</taxon>
        <taxon>Sar</taxon>
        <taxon>Stramenopiles</taxon>
        <taxon>Oomycota</taxon>
        <taxon>Saprolegniomycetes</taxon>
        <taxon>Saprolegniales</taxon>
        <taxon>Verrucalvaceae</taxon>
        <taxon>Aphanomyces</taxon>
    </lineage>
</organism>
<evidence type="ECO:0000313" key="11">
    <source>
        <dbReference type="EMBL" id="RHZ02858.1"/>
    </source>
</evidence>
<dbReference type="InterPro" id="IPR013328">
    <property type="entry name" value="6PGD_dom2"/>
</dbReference>
<dbReference type="InterPro" id="IPR012466">
    <property type="entry name" value="NECAP_PHear"/>
</dbReference>
<feature type="domain" description="3-hydroxyacyl-CoA dehydrogenase NAD binding" evidence="9">
    <location>
        <begin position="188"/>
        <end position="374"/>
    </location>
</feature>
<dbReference type="FunFam" id="3.40.50.720:FF:000009">
    <property type="entry name" value="Fatty oxidation complex, alpha subunit"/>
    <property type="match status" value="1"/>
</dbReference>
<dbReference type="Pfam" id="PF02737">
    <property type="entry name" value="3HCDH_N"/>
    <property type="match status" value="1"/>
</dbReference>
<dbReference type="EMBL" id="QUTG01000155">
    <property type="protein sequence ID" value="RHZ02858.1"/>
    <property type="molecule type" value="Genomic_DNA"/>
</dbReference>
<evidence type="ECO:0000256" key="1">
    <source>
        <dbReference type="ARBA" id="ARBA00004305"/>
    </source>
</evidence>
<dbReference type="Proteomes" id="UP000285712">
    <property type="component" value="Unassembled WGS sequence"/>
</dbReference>
<dbReference type="Gene3D" id="3.40.50.720">
    <property type="entry name" value="NAD(P)-binding Rossmann-like Domain"/>
    <property type="match status" value="1"/>
</dbReference>
<dbReference type="GO" id="GO:0006635">
    <property type="term" value="P:fatty acid beta-oxidation"/>
    <property type="evidence" value="ECO:0007669"/>
    <property type="project" value="TreeGrafter"/>
</dbReference>
<feature type="domain" description="3-hydroxyacyl-CoA dehydrogenase C-terminal" evidence="8">
    <location>
        <begin position="377"/>
        <end position="468"/>
    </location>
</feature>
<evidence type="ECO:0000256" key="2">
    <source>
        <dbReference type="ARBA" id="ARBA00005005"/>
    </source>
</evidence>
<protein>
    <recommendedName>
        <fullName evidence="13">3-hydroxyacyl-CoA dehydrogenase</fullName>
    </recommendedName>
</protein>
<keyword evidence="5" id="KW-0496">Mitochondrion</keyword>
<evidence type="ECO:0000256" key="6">
    <source>
        <dbReference type="ARBA" id="ARBA00049556"/>
    </source>
</evidence>
<evidence type="ECO:0000256" key="4">
    <source>
        <dbReference type="ARBA" id="ARBA00023027"/>
    </source>
</evidence>
<dbReference type="GO" id="GO:0016020">
    <property type="term" value="C:membrane"/>
    <property type="evidence" value="ECO:0007669"/>
    <property type="project" value="InterPro"/>
</dbReference>
<dbReference type="GO" id="GO:0005759">
    <property type="term" value="C:mitochondrial matrix"/>
    <property type="evidence" value="ECO:0007669"/>
    <property type="project" value="UniProtKB-SubCell"/>
</dbReference>
<dbReference type="InterPro" id="IPR006108">
    <property type="entry name" value="3HC_DH_C"/>
</dbReference>
<name>A0A3R7EJR4_APHAT</name>
<dbReference type="GO" id="GO:0003857">
    <property type="term" value="F:(3S)-3-hydroxyacyl-CoA dehydrogenase (NAD+) activity"/>
    <property type="evidence" value="ECO:0007669"/>
    <property type="project" value="UniProtKB-EC"/>
</dbReference>
<proteinExistence type="predicted"/>
<dbReference type="GO" id="GO:0006897">
    <property type="term" value="P:endocytosis"/>
    <property type="evidence" value="ECO:0007669"/>
    <property type="project" value="InterPro"/>
</dbReference>
<dbReference type="VEuPathDB" id="FungiDB:H257_02400"/>
<dbReference type="VEuPathDB" id="FungiDB:H257_02399"/>
<evidence type="ECO:0000256" key="3">
    <source>
        <dbReference type="ARBA" id="ARBA00023002"/>
    </source>
</evidence>
<evidence type="ECO:0000313" key="12">
    <source>
        <dbReference type="Proteomes" id="UP000285712"/>
    </source>
</evidence>
<dbReference type="InterPro" id="IPR008927">
    <property type="entry name" value="6-PGluconate_DH-like_C_sf"/>
</dbReference>
<accession>A0A3R7EJR4</accession>
<dbReference type="Pfam" id="PF07933">
    <property type="entry name" value="DUF1681"/>
    <property type="match status" value="1"/>
</dbReference>
<evidence type="ECO:0008006" key="13">
    <source>
        <dbReference type="Google" id="ProtNLM"/>
    </source>
</evidence>